<sequence length="65" mass="6845">MVAGTNDDEAFAVALPSVLGRRRSMAWWTGSVLEGGFGASPRWQGAMLLGGLRVRMGDAPRLVAA</sequence>
<dbReference type="Proteomes" id="UP000479710">
    <property type="component" value="Unassembled WGS sequence"/>
</dbReference>
<comment type="caution">
    <text evidence="1">The sequence shown here is derived from an EMBL/GenBank/DDBJ whole genome shotgun (WGS) entry which is preliminary data.</text>
</comment>
<organism evidence="1 2">
    <name type="scientific">Oryza meyeriana var. granulata</name>
    <dbReference type="NCBI Taxonomy" id="110450"/>
    <lineage>
        <taxon>Eukaryota</taxon>
        <taxon>Viridiplantae</taxon>
        <taxon>Streptophyta</taxon>
        <taxon>Embryophyta</taxon>
        <taxon>Tracheophyta</taxon>
        <taxon>Spermatophyta</taxon>
        <taxon>Magnoliopsida</taxon>
        <taxon>Liliopsida</taxon>
        <taxon>Poales</taxon>
        <taxon>Poaceae</taxon>
        <taxon>BOP clade</taxon>
        <taxon>Oryzoideae</taxon>
        <taxon>Oryzeae</taxon>
        <taxon>Oryzinae</taxon>
        <taxon>Oryza</taxon>
        <taxon>Oryza meyeriana</taxon>
    </lineage>
</organism>
<protein>
    <submittedName>
        <fullName evidence="1">Uncharacterized protein</fullName>
    </submittedName>
</protein>
<name>A0A6G1C3J1_9ORYZ</name>
<gene>
    <name evidence="1" type="ORF">E2562_002020</name>
</gene>
<dbReference type="AlphaFoldDB" id="A0A6G1C3J1"/>
<accession>A0A6G1C3J1</accession>
<keyword evidence="2" id="KW-1185">Reference proteome</keyword>
<dbReference type="EMBL" id="SPHZ02000010">
    <property type="protein sequence ID" value="KAF0894732.1"/>
    <property type="molecule type" value="Genomic_DNA"/>
</dbReference>
<evidence type="ECO:0000313" key="2">
    <source>
        <dbReference type="Proteomes" id="UP000479710"/>
    </source>
</evidence>
<proteinExistence type="predicted"/>
<reference evidence="1 2" key="1">
    <citation type="submission" date="2019-11" db="EMBL/GenBank/DDBJ databases">
        <title>Whole genome sequence of Oryza granulata.</title>
        <authorList>
            <person name="Li W."/>
        </authorList>
    </citation>
    <scope>NUCLEOTIDE SEQUENCE [LARGE SCALE GENOMIC DNA]</scope>
    <source>
        <strain evidence="2">cv. Menghai</strain>
        <tissue evidence="1">Leaf</tissue>
    </source>
</reference>
<evidence type="ECO:0000313" key="1">
    <source>
        <dbReference type="EMBL" id="KAF0894732.1"/>
    </source>
</evidence>